<keyword evidence="3" id="KW-0812">Transmembrane</keyword>
<dbReference type="GO" id="GO:0016020">
    <property type="term" value="C:membrane"/>
    <property type="evidence" value="ECO:0007669"/>
    <property type="project" value="InterPro"/>
</dbReference>
<accession>A0A6I1FFZ9</accession>
<evidence type="ECO:0000256" key="1">
    <source>
        <dbReference type="ARBA" id="ARBA00004127"/>
    </source>
</evidence>
<evidence type="ECO:0000259" key="4">
    <source>
        <dbReference type="Pfam" id="PF00892"/>
    </source>
</evidence>
<feature type="transmembrane region" description="Helical" evidence="3">
    <location>
        <begin position="12"/>
        <end position="33"/>
    </location>
</feature>
<evidence type="ECO:0000313" key="6">
    <source>
        <dbReference type="Proteomes" id="UP000429595"/>
    </source>
</evidence>
<evidence type="ECO:0000256" key="3">
    <source>
        <dbReference type="SAM" id="Phobius"/>
    </source>
</evidence>
<dbReference type="RefSeq" id="WP_152154561.1">
    <property type="nucleotide sequence ID" value="NZ_WEIO01000016.1"/>
</dbReference>
<keyword evidence="3" id="KW-1133">Transmembrane helix</keyword>
<dbReference type="PANTHER" id="PTHR22911">
    <property type="entry name" value="ACYL-MALONYL CONDENSING ENZYME-RELATED"/>
    <property type="match status" value="1"/>
</dbReference>
<keyword evidence="3" id="KW-0472">Membrane</keyword>
<dbReference type="InterPro" id="IPR000620">
    <property type="entry name" value="EamA_dom"/>
</dbReference>
<organism evidence="5 6">
    <name type="scientific">Bacillus aerolatus</name>
    <dbReference type="NCBI Taxonomy" id="2653354"/>
    <lineage>
        <taxon>Bacteria</taxon>
        <taxon>Bacillati</taxon>
        <taxon>Bacillota</taxon>
        <taxon>Bacilli</taxon>
        <taxon>Bacillales</taxon>
        <taxon>Bacillaceae</taxon>
        <taxon>Bacillus</taxon>
    </lineage>
</organism>
<dbReference type="Pfam" id="PF00892">
    <property type="entry name" value="EamA"/>
    <property type="match status" value="1"/>
</dbReference>
<evidence type="ECO:0000256" key="2">
    <source>
        <dbReference type="ARBA" id="ARBA00007362"/>
    </source>
</evidence>
<name>A0A6I1FFZ9_9BACI</name>
<feature type="transmembrane region" description="Helical" evidence="3">
    <location>
        <begin position="70"/>
        <end position="87"/>
    </location>
</feature>
<keyword evidence="6" id="KW-1185">Reference proteome</keyword>
<feature type="transmembrane region" description="Helical" evidence="3">
    <location>
        <begin position="45"/>
        <end position="63"/>
    </location>
</feature>
<dbReference type="Gene3D" id="1.10.3730.20">
    <property type="match status" value="1"/>
</dbReference>
<feature type="domain" description="EamA" evidence="4">
    <location>
        <begin position="16"/>
        <end position="87"/>
    </location>
</feature>
<sequence>MPRTKPQGFFGVSSKFTFVIFVYSVVVFNSLVYKALHYTTSINASLMNSSTPIIIFILSFLFLKERLHRSQVIGSILSLLGVLFILTKGNCHNVLSFSFNLGVYLSTKIPRVQALQKNKKSII</sequence>
<proteinExistence type="inferred from homology"/>
<protein>
    <submittedName>
        <fullName evidence="5">EamA family transporter</fullName>
    </submittedName>
</protein>
<dbReference type="Proteomes" id="UP000429595">
    <property type="component" value="Unassembled WGS sequence"/>
</dbReference>
<comment type="subcellular location">
    <subcellularLocation>
        <location evidence="1">Endomembrane system</location>
        <topology evidence="1">Multi-pass membrane protein</topology>
    </subcellularLocation>
</comment>
<reference evidence="5 6" key="1">
    <citation type="submission" date="2019-10" db="EMBL/GenBank/DDBJ databases">
        <title>Bacillus aerolatum sp. nov., isolated from bioaerosol of sport playgrounds.</title>
        <authorList>
            <person name="Chen P."/>
            <person name="Zhang G."/>
        </authorList>
    </citation>
    <scope>NUCLEOTIDE SEQUENCE [LARGE SCALE GENOMIC DNA]</scope>
    <source>
        <strain evidence="5 6">CX253</strain>
    </source>
</reference>
<dbReference type="AlphaFoldDB" id="A0A6I1FFZ9"/>
<gene>
    <name evidence="5" type="ORF">F9802_18210</name>
</gene>
<dbReference type="EMBL" id="WEIO01000016">
    <property type="protein sequence ID" value="KAB7704260.1"/>
    <property type="molecule type" value="Genomic_DNA"/>
</dbReference>
<evidence type="ECO:0000313" key="5">
    <source>
        <dbReference type="EMBL" id="KAB7704260.1"/>
    </source>
</evidence>
<dbReference type="SUPFAM" id="SSF103481">
    <property type="entry name" value="Multidrug resistance efflux transporter EmrE"/>
    <property type="match status" value="1"/>
</dbReference>
<dbReference type="InterPro" id="IPR037185">
    <property type="entry name" value="EmrE-like"/>
</dbReference>
<comment type="similarity">
    <text evidence="2">Belongs to the EamA transporter family.</text>
</comment>
<comment type="caution">
    <text evidence="5">The sequence shown here is derived from an EMBL/GenBank/DDBJ whole genome shotgun (WGS) entry which is preliminary data.</text>
</comment>